<dbReference type="RefSeq" id="WP_040200565.1">
    <property type="nucleotide sequence ID" value="NZ_CP010311.1"/>
</dbReference>
<organism evidence="1 2">
    <name type="scientific">Geoalkalibacter subterraneus</name>
    <dbReference type="NCBI Taxonomy" id="483547"/>
    <lineage>
        <taxon>Bacteria</taxon>
        <taxon>Pseudomonadati</taxon>
        <taxon>Thermodesulfobacteriota</taxon>
        <taxon>Desulfuromonadia</taxon>
        <taxon>Desulfuromonadales</taxon>
        <taxon>Geoalkalibacteraceae</taxon>
        <taxon>Geoalkalibacter</taxon>
    </lineage>
</organism>
<sequence>MAIHLYLDEALTQQISEGDFSRPEAESYNGTDGDIRDRQLYVANEQTGLASAIDAAQTAIPLAEPRFADGELIIIDGEQMLVESGGGTVNLTVQRGVANTAPAAHDAGTTVYSGYDYTGLVLDPIDETGTDESVWYRLALTQAGLDTATQGAPLNLGDKAFQQTLSFWRRCTVLPGTPVQNKLDIKLRLTGTENPIL</sequence>
<gene>
    <name evidence="1" type="ORF">GSUB_09935</name>
</gene>
<dbReference type="STRING" id="483547.GSUB_09935"/>
<dbReference type="OrthoDB" id="5401741at2"/>
<dbReference type="AlphaFoldDB" id="A0A0B5FF77"/>
<dbReference type="Proteomes" id="UP000035036">
    <property type="component" value="Chromosome"/>
</dbReference>
<evidence type="ECO:0000313" key="2">
    <source>
        <dbReference type="Proteomes" id="UP000035036"/>
    </source>
</evidence>
<proteinExistence type="predicted"/>
<dbReference type="EMBL" id="CP010311">
    <property type="protein sequence ID" value="AJF06802.1"/>
    <property type="molecule type" value="Genomic_DNA"/>
</dbReference>
<keyword evidence="2" id="KW-1185">Reference proteome</keyword>
<evidence type="ECO:0000313" key="1">
    <source>
        <dbReference type="EMBL" id="AJF06802.1"/>
    </source>
</evidence>
<dbReference type="HOGENOM" id="CLU_1382398_0_0_7"/>
<protein>
    <submittedName>
        <fullName evidence="1">Uncharacterized protein</fullName>
    </submittedName>
</protein>
<name>A0A0B5FF77_9BACT</name>
<reference evidence="1 2" key="1">
    <citation type="journal article" date="2015" name="Genome Announc.">
        <title>Genomes of Geoalkalibacter ferrihydriticus Z-0531T and Geoalkalibacter subterraneus Red1T, Two Haloalkaliphilic Metal-Reducing Deltaproteobacteria.</title>
        <authorList>
            <person name="Badalamenti J.P."/>
            <person name="Krajmalnik-Brown R."/>
            <person name="Torres C.I."/>
            <person name="Bond D.R."/>
        </authorList>
    </citation>
    <scope>NUCLEOTIDE SEQUENCE [LARGE SCALE GENOMIC DNA]</scope>
    <source>
        <strain evidence="1 2">Red1</strain>
    </source>
</reference>
<accession>A0A0B5FF77</accession>
<dbReference type="KEGG" id="gsb:GSUB_09935"/>